<evidence type="ECO:0000313" key="1">
    <source>
        <dbReference type="EMBL" id="MPM70213.1"/>
    </source>
</evidence>
<accession>A0A645C4D8</accession>
<comment type="caution">
    <text evidence="1">The sequence shown here is derived from an EMBL/GenBank/DDBJ whole genome shotgun (WGS) entry which is preliminary data.</text>
</comment>
<sequence>MSRDGIADLIVLRNFTVLHHIAMGGKGSAFALTHFLADLIEVQPLINTLRKIFKLWDKVVVCIELSKGNIVCCLVNHLTMFHAVGHIDEPVHRDWCI</sequence>
<proteinExistence type="predicted"/>
<dbReference type="EMBL" id="VSSQ01023344">
    <property type="protein sequence ID" value="MPM70213.1"/>
    <property type="molecule type" value="Genomic_DNA"/>
</dbReference>
<name>A0A645C4D8_9ZZZZ</name>
<protein>
    <submittedName>
        <fullName evidence="1">Uncharacterized protein</fullName>
    </submittedName>
</protein>
<reference evidence="1" key="1">
    <citation type="submission" date="2019-08" db="EMBL/GenBank/DDBJ databases">
        <authorList>
            <person name="Kucharzyk K."/>
            <person name="Murdoch R.W."/>
            <person name="Higgins S."/>
            <person name="Loffler F."/>
        </authorList>
    </citation>
    <scope>NUCLEOTIDE SEQUENCE</scope>
</reference>
<gene>
    <name evidence="1" type="ORF">SDC9_117166</name>
</gene>
<dbReference type="AlphaFoldDB" id="A0A645C4D8"/>
<organism evidence="1">
    <name type="scientific">bioreactor metagenome</name>
    <dbReference type="NCBI Taxonomy" id="1076179"/>
    <lineage>
        <taxon>unclassified sequences</taxon>
        <taxon>metagenomes</taxon>
        <taxon>ecological metagenomes</taxon>
    </lineage>
</organism>